<dbReference type="SMART" id="SM00304">
    <property type="entry name" value="HAMP"/>
    <property type="match status" value="1"/>
</dbReference>
<dbReference type="Proteomes" id="UP001519887">
    <property type="component" value="Unassembled WGS sequence"/>
</dbReference>
<gene>
    <name evidence="9" type="ORF">K0U00_28455</name>
</gene>
<dbReference type="InterPro" id="IPR003660">
    <property type="entry name" value="HAMP_dom"/>
</dbReference>
<dbReference type="Gene3D" id="6.10.340.10">
    <property type="match status" value="1"/>
</dbReference>
<proteinExistence type="predicted"/>
<evidence type="ECO:0000256" key="6">
    <source>
        <dbReference type="ARBA" id="ARBA00023136"/>
    </source>
</evidence>
<evidence type="ECO:0000313" key="10">
    <source>
        <dbReference type="Proteomes" id="UP001519887"/>
    </source>
</evidence>
<dbReference type="PANTHER" id="PTHR34220">
    <property type="entry name" value="SENSOR HISTIDINE KINASE YPDA"/>
    <property type="match status" value="1"/>
</dbReference>
<name>A0ABS7CAP9_9BACL</name>
<keyword evidence="5 9" id="KW-0418">Kinase</keyword>
<evidence type="ECO:0000256" key="5">
    <source>
        <dbReference type="ARBA" id="ARBA00022777"/>
    </source>
</evidence>
<dbReference type="InterPro" id="IPR050640">
    <property type="entry name" value="Bact_2-comp_sensor_kinase"/>
</dbReference>
<keyword evidence="10" id="KW-1185">Reference proteome</keyword>
<comment type="subcellular location">
    <subcellularLocation>
        <location evidence="1">Cell membrane</location>
        <topology evidence="1">Multi-pass membrane protein</topology>
    </subcellularLocation>
</comment>
<keyword evidence="7" id="KW-1133">Transmembrane helix</keyword>
<evidence type="ECO:0000256" key="3">
    <source>
        <dbReference type="ARBA" id="ARBA00022553"/>
    </source>
</evidence>
<evidence type="ECO:0000256" key="2">
    <source>
        <dbReference type="ARBA" id="ARBA00022475"/>
    </source>
</evidence>
<dbReference type="InterPro" id="IPR003594">
    <property type="entry name" value="HATPase_dom"/>
</dbReference>
<evidence type="ECO:0000259" key="8">
    <source>
        <dbReference type="PROSITE" id="PS50885"/>
    </source>
</evidence>
<dbReference type="SUPFAM" id="SSF158472">
    <property type="entry name" value="HAMP domain-like"/>
    <property type="match status" value="1"/>
</dbReference>
<dbReference type="CDD" id="cd06225">
    <property type="entry name" value="HAMP"/>
    <property type="match status" value="1"/>
</dbReference>
<sequence length="613" mass="68876">MKANTSRYAAVIRYFQRSMYRKMLVSYFFIIVLTVSILVIDFYVRTAGDLKRQSIETTERLTQQSSAALNSYMSNIQNFSWNYFGDTNFQHFVKEMGKDPDSISYYSSKFSQFVNDNPIIDSVFITQLNGFSIQSGSSANDVSAEERARLIDIGEENDGKGVWVSSQTYDRPSRSSVKTITFVQAIKNITATSPGPIIGVMMYGMSYTELQKWLRNVEGNGANRSYVIRLEDGSVINGLSANVNDHILLSKKELAEIRGHTGGHFYTASKSGNLLVVYQKLANSDWILVSLSPIKVLLAPVSDFTKRTIVIGALSLLVSMLLASIFSSRTITPLKELSKGMKAIEVGNYSVSLPIRSIDEVGYLSSSFNRMAREINRLIMKVYETELVKKNAEIKSLQSQINPHFLYNTLGVIDSLSSMGGNERVSIISRSLAKMFRYNISGNDISNLGAEIQQIRLYLSIQKIRFDSRLDYSIYLEPGLEDIPIPKLLFQPLVENGVLHGISRTIEGGTIRVEVARDDMEDIQIKVWNTGEPIEPERQEWLRQLLAPGASGNDPYLERSSIGLLNVQNRLRLVYGDTYGILFESSRMRGTSFFLTIRSTLPVGGSEHEDHRP</sequence>
<keyword evidence="3" id="KW-0597">Phosphoprotein</keyword>
<accession>A0ABS7CAP9</accession>
<dbReference type="Pfam" id="PF02518">
    <property type="entry name" value="HATPase_c"/>
    <property type="match status" value="1"/>
</dbReference>
<feature type="domain" description="HAMP" evidence="8">
    <location>
        <begin position="328"/>
        <end position="380"/>
    </location>
</feature>
<comment type="caution">
    <text evidence="9">The sequence shown here is derived from an EMBL/GenBank/DDBJ whole genome shotgun (WGS) entry which is preliminary data.</text>
</comment>
<dbReference type="SUPFAM" id="SSF55874">
    <property type="entry name" value="ATPase domain of HSP90 chaperone/DNA topoisomerase II/histidine kinase"/>
    <property type="match status" value="1"/>
</dbReference>
<dbReference type="GO" id="GO:0016301">
    <property type="term" value="F:kinase activity"/>
    <property type="evidence" value="ECO:0007669"/>
    <property type="project" value="UniProtKB-KW"/>
</dbReference>
<dbReference type="Pfam" id="PF00672">
    <property type="entry name" value="HAMP"/>
    <property type="match status" value="1"/>
</dbReference>
<keyword evidence="6 7" id="KW-0472">Membrane</keyword>
<dbReference type="PROSITE" id="PS50885">
    <property type="entry name" value="HAMP"/>
    <property type="match status" value="1"/>
</dbReference>
<evidence type="ECO:0000256" key="7">
    <source>
        <dbReference type="SAM" id="Phobius"/>
    </source>
</evidence>
<evidence type="ECO:0000256" key="1">
    <source>
        <dbReference type="ARBA" id="ARBA00004651"/>
    </source>
</evidence>
<evidence type="ECO:0000256" key="4">
    <source>
        <dbReference type="ARBA" id="ARBA00022679"/>
    </source>
</evidence>
<evidence type="ECO:0000313" key="9">
    <source>
        <dbReference type="EMBL" id="MBW7457979.1"/>
    </source>
</evidence>
<dbReference type="Gene3D" id="3.30.565.10">
    <property type="entry name" value="Histidine kinase-like ATPase, C-terminal domain"/>
    <property type="match status" value="1"/>
</dbReference>
<feature type="transmembrane region" description="Helical" evidence="7">
    <location>
        <begin position="24"/>
        <end position="44"/>
    </location>
</feature>
<dbReference type="InterPro" id="IPR010559">
    <property type="entry name" value="Sig_transdc_His_kin_internal"/>
</dbReference>
<organism evidence="9 10">
    <name type="scientific">Paenibacillus sepulcri</name>
    <dbReference type="NCBI Taxonomy" id="359917"/>
    <lineage>
        <taxon>Bacteria</taxon>
        <taxon>Bacillati</taxon>
        <taxon>Bacillota</taxon>
        <taxon>Bacilli</taxon>
        <taxon>Bacillales</taxon>
        <taxon>Paenibacillaceae</taxon>
        <taxon>Paenibacillus</taxon>
    </lineage>
</organism>
<dbReference type="EMBL" id="JAHZIK010001030">
    <property type="protein sequence ID" value="MBW7457979.1"/>
    <property type="molecule type" value="Genomic_DNA"/>
</dbReference>
<keyword evidence="7" id="KW-0812">Transmembrane</keyword>
<dbReference type="RefSeq" id="WP_210040214.1">
    <property type="nucleotide sequence ID" value="NZ_JBHLVU010000007.1"/>
</dbReference>
<protein>
    <submittedName>
        <fullName evidence="9">Sensor histidine kinase</fullName>
    </submittedName>
</protein>
<reference evidence="9 10" key="1">
    <citation type="submission" date="2021-07" db="EMBL/GenBank/DDBJ databases">
        <title>Paenibacillus radiodurans sp. nov., isolated from the southeastern edge of Tengger Desert.</title>
        <authorList>
            <person name="Zhang G."/>
        </authorList>
    </citation>
    <scope>NUCLEOTIDE SEQUENCE [LARGE SCALE GENOMIC DNA]</scope>
    <source>
        <strain evidence="9 10">CCM 7311</strain>
    </source>
</reference>
<dbReference type="InterPro" id="IPR036890">
    <property type="entry name" value="HATPase_C_sf"/>
</dbReference>
<dbReference type="Pfam" id="PF06580">
    <property type="entry name" value="His_kinase"/>
    <property type="match status" value="1"/>
</dbReference>
<keyword evidence="4" id="KW-0808">Transferase</keyword>
<keyword evidence="2" id="KW-1003">Cell membrane</keyword>
<dbReference type="PANTHER" id="PTHR34220:SF7">
    <property type="entry name" value="SENSOR HISTIDINE KINASE YPDA"/>
    <property type="match status" value="1"/>
</dbReference>